<dbReference type="PANTHER" id="PTHR47649:SF1">
    <property type="entry name" value="RIBONUCLEASE D"/>
    <property type="match status" value="1"/>
</dbReference>
<keyword evidence="3 6" id="KW-0540">Nuclease</keyword>
<accession>A0ABN8WZL2</accession>
<organism evidence="8 9">
    <name type="scientific">Methylocaldum szegediense</name>
    <dbReference type="NCBI Taxonomy" id="73780"/>
    <lineage>
        <taxon>Bacteria</taxon>
        <taxon>Pseudomonadati</taxon>
        <taxon>Pseudomonadota</taxon>
        <taxon>Gammaproteobacteria</taxon>
        <taxon>Methylococcales</taxon>
        <taxon>Methylococcaceae</taxon>
        <taxon>Methylocaldum</taxon>
    </lineage>
</organism>
<gene>
    <name evidence="6 8" type="primary">rnd</name>
    <name evidence="8" type="ORF">MSZNOR_1174</name>
</gene>
<feature type="domain" description="HRDC" evidence="7">
    <location>
        <begin position="223"/>
        <end position="303"/>
    </location>
</feature>
<comment type="cofactor">
    <cofactor evidence="6">
        <name>a divalent metal cation</name>
        <dbReference type="ChEBI" id="CHEBI:60240"/>
    </cofactor>
</comment>
<dbReference type="InterPro" id="IPR044876">
    <property type="entry name" value="HRDC_dom_sf"/>
</dbReference>
<dbReference type="InterPro" id="IPR002121">
    <property type="entry name" value="HRDC_dom"/>
</dbReference>
<comment type="similarity">
    <text evidence="6">Belongs to the RNase D family.</text>
</comment>
<dbReference type="SUPFAM" id="SSF53098">
    <property type="entry name" value="Ribonuclease H-like"/>
    <property type="match status" value="1"/>
</dbReference>
<evidence type="ECO:0000313" key="9">
    <source>
        <dbReference type="Proteomes" id="UP001162030"/>
    </source>
</evidence>
<dbReference type="GO" id="GO:0033890">
    <property type="term" value="F:ribonuclease D activity"/>
    <property type="evidence" value="ECO:0007669"/>
    <property type="project" value="UniProtKB-EC"/>
</dbReference>
<dbReference type="EC" id="3.1.13.5" evidence="6"/>
<keyword evidence="4 6" id="KW-0378">Hydrolase</keyword>
<evidence type="ECO:0000313" key="8">
    <source>
        <dbReference type="EMBL" id="CAI8778624.1"/>
    </source>
</evidence>
<dbReference type="SUPFAM" id="SSF47819">
    <property type="entry name" value="HRDC-like"/>
    <property type="match status" value="2"/>
</dbReference>
<dbReference type="PROSITE" id="PS50967">
    <property type="entry name" value="HRDC"/>
    <property type="match status" value="1"/>
</dbReference>
<dbReference type="SMART" id="SM00341">
    <property type="entry name" value="HRDC"/>
    <property type="match status" value="1"/>
</dbReference>
<evidence type="ECO:0000256" key="5">
    <source>
        <dbReference type="ARBA" id="ARBA00022839"/>
    </source>
</evidence>
<protein>
    <recommendedName>
        <fullName evidence="6">Ribonuclease D</fullName>
        <shortName evidence="6">RNase D</shortName>
        <ecNumber evidence="6">3.1.13.5</ecNumber>
    </recommendedName>
</protein>
<dbReference type="SMART" id="SM00474">
    <property type="entry name" value="35EXOc"/>
    <property type="match status" value="1"/>
</dbReference>
<dbReference type="InterPro" id="IPR036397">
    <property type="entry name" value="RNaseH_sf"/>
</dbReference>
<dbReference type="PANTHER" id="PTHR47649">
    <property type="entry name" value="RIBONUCLEASE D"/>
    <property type="match status" value="1"/>
</dbReference>
<comment type="catalytic activity">
    <reaction evidence="6">
        <text>Exonucleolytic cleavage that removes extra residues from the 3'-terminus of tRNA to produce 5'-mononucleotides.</text>
        <dbReference type="EC" id="3.1.13.5"/>
    </reaction>
</comment>
<keyword evidence="9" id="KW-1185">Reference proteome</keyword>
<evidence type="ECO:0000256" key="1">
    <source>
        <dbReference type="ARBA" id="ARBA00022490"/>
    </source>
</evidence>
<keyword evidence="5 6" id="KW-0269">Exonuclease</keyword>
<sequence>MTRKSTLSDMTSSPQISYIDSPSQLQDFCRAARNSSWIAVDTEFLREKTYYPKFCLLQIATADRVACIDPLVLESLEPVANLLFDPAITKVFHAARQDLEIFFNLWGKLPAPIFDTQIAAPLIGLPEQISYAGLISELLGVNLGKGHARTDWSLRPLADAQLRYAADDVIHLGTAYLKLRQRLEDLGRLDWPEGDFAALLDPKLYENASDQAWQRIGGHYQLNASQLAVLQALAAWREDNARQQDIPRSWLVKDEVLFDLARLQPTTADKFKLIRGLEERTLKRYGSQLCRIIDEAKHRPPPAVPLRPRQAKKTPEQEALLDVLTAVVRLRAAQHTLNPAVLAGRKDLEQLMDDPEQSKLLQGWRKAMAGAELKALLQGERQLKVVNGRLQMEPYG</sequence>
<dbReference type="Gene3D" id="3.30.420.10">
    <property type="entry name" value="Ribonuclease H-like superfamily/Ribonuclease H"/>
    <property type="match status" value="1"/>
</dbReference>
<name>A0ABN8WZL2_9GAMM</name>
<keyword evidence="1 6" id="KW-0963">Cytoplasm</keyword>
<dbReference type="Pfam" id="PF00570">
    <property type="entry name" value="HRDC"/>
    <property type="match status" value="1"/>
</dbReference>
<dbReference type="HAMAP" id="MF_01899">
    <property type="entry name" value="RNase_D"/>
    <property type="match status" value="1"/>
</dbReference>
<evidence type="ECO:0000256" key="3">
    <source>
        <dbReference type="ARBA" id="ARBA00022722"/>
    </source>
</evidence>
<keyword evidence="2 6" id="KW-0819">tRNA processing</keyword>
<evidence type="ECO:0000256" key="4">
    <source>
        <dbReference type="ARBA" id="ARBA00022801"/>
    </source>
</evidence>
<dbReference type="InterPro" id="IPR010997">
    <property type="entry name" value="HRDC-like_sf"/>
</dbReference>
<reference evidence="8 9" key="1">
    <citation type="submission" date="2023-03" db="EMBL/GenBank/DDBJ databases">
        <authorList>
            <person name="Pearce D."/>
        </authorList>
    </citation>
    <scope>NUCLEOTIDE SEQUENCE [LARGE SCALE GENOMIC DNA]</scope>
    <source>
        <strain evidence="8">Msz</strain>
    </source>
</reference>
<proteinExistence type="inferred from homology"/>
<dbReference type="InterPro" id="IPR006292">
    <property type="entry name" value="RNase_D"/>
</dbReference>
<comment type="function">
    <text evidence="6">Exonuclease involved in the 3' processing of various precursor tRNAs. Initiates hydrolysis at the 3'-terminus of an RNA molecule and releases 5'-mononucleotides.</text>
</comment>
<dbReference type="Gene3D" id="1.10.150.80">
    <property type="entry name" value="HRDC domain"/>
    <property type="match status" value="2"/>
</dbReference>
<evidence type="ECO:0000256" key="6">
    <source>
        <dbReference type="HAMAP-Rule" id="MF_01899"/>
    </source>
</evidence>
<dbReference type="CDD" id="cd06142">
    <property type="entry name" value="RNaseD_exo"/>
    <property type="match status" value="1"/>
</dbReference>
<dbReference type="Proteomes" id="UP001162030">
    <property type="component" value="Chromosome"/>
</dbReference>
<dbReference type="NCBIfam" id="TIGR01388">
    <property type="entry name" value="rnd"/>
    <property type="match status" value="1"/>
</dbReference>
<evidence type="ECO:0000256" key="2">
    <source>
        <dbReference type="ARBA" id="ARBA00022694"/>
    </source>
</evidence>
<evidence type="ECO:0000259" key="7">
    <source>
        <dbReference type="PROSITE" id="PS50967"/>
    </source>
</evidence>
<dbReference type="InterPro" id="IPR012337">
    <property type="entry name" value="RNaseH-like_sf"/>
</dbReference>
<dbReference type="InterPro" id="IPR051086">
    <property type="entry name" value="RNase_D-like"/>
</dbReference>
<dbReference type="InterPro" id="IPR002562">
    <property type="entry name" value="3'-5'_exonuclease_dom"/>
</dbReference>
<comment type="subcellular location">
    <subcellularLocation>
        <location evidence="6">Cytoplasm</location>
    </subcellularLocation>
</comment>
<dbReference type="EMBL" id="OX458333">
    <property type="protein sequence ID" value="CAI8778624.1"/>
    <property type="molecule type" value="Genomic_DNA"/>
</dbReference>
<dbReference type="Pfam" id="PF01612">
    <property type="entry name" value="DNA_pol_A_exo1"/>
    <property type="match status" value="1"/>
</dbReference>